<keyword evidence="1" id="KW-0472">Membrane</keyword>
<keyword evidence="3" id="KW-1185">Reference proteome</keyword>
<proteinExistence type="predicted"/>
<evidence type="ECO:0000256" key="1">
    <source>
        <dbReference type="SAM" id="Phobius"/>
    </source>
</evidence>
<keyword evidence="2" id="KW-0732">Signal</keyword>
<organism evidence="3 4">
    <name type="scientific">Plectus sambesii</name>
    <dbReference type="NCBI Taxonomy" id="2011161"/>
    <lineage>
        <taxon>Eukaryota</taxon>
        <taxon>Metazoa</taxon>
        <taxon>Ecdysozoa</taxon>
        <taxon>Nematoda</taxon>
        <taxon>Chromadorea</taxon>
        <taxon>Plectida</taxon>
        <taxon>Plectina</taxon>
        <taxon>Plectoidea</taxon>
        <taxon>Plectidae</taxon>
        <taxon>Plectus</taxon>
    </lineage>
</organism>
<reference evidence="4" key="1">
    <citation type="submission" date="2022-11" db="UniProtKB">
        <authorList>
            <consortium name="WormBaseParasite"/>
        </authorList>
    </citation>
    <scope>IDENTIFICATION</scope>
</reference>
<name>A0A914WCS5_9BILA</name>
<sequence length="149" mass="16644">MPNYSALLLFFAAIIPGVVGAFGDPPPIMYIFMALFFVVFFGILCTMFYCWCNPNSYHRRMMRLQERAMEAQIRHIENAPPGTVFPIYDYGGGRMRNQMLGNSRLMINPGMPVQQMAVHPMTSGVDPMMAPDLGMPPVYSVAVKSPNGV</sequence>
<feature type="signal peptide" evidence="2">
    <location>
        <begin position="1"/>
        <end position="20"/>
    </location>
</feature>
<keyword evidence="1" id="KW-1133">Transmembrane helix</keyword>
<evidence type="ECO:0000256" key="2">
    <source>
        <dbReference type="SAM" id="SignalP"/>
    </source>
</evidence>
<feature type="transmembrane region" description="Helical" evidence="1">
    <location>
        <begin position="30"/>
        <end position="52"/>
    </location>
</feature>
<feature type="chain" id="PRO_5038104321" evidence="2">
    <location>
        <begin position="21"/>
        <end position="149"/>
    </location>
</feature>
<protein>
    <submittedName>
        <fullName evidence="4">Uncharacterized protein</fullName>
    </submittedName>
</protein>
<keyword evidence="1" id="KW-0812">Transmembrane</keyword>
<dbReference type="Proteomes" id="UP000887566">
    <property type="component" value="Unplaced"/>
</dbReference>
<evidence type="ECO:0000313" key="3">
    <source>
        <dbReference type="Proteomes" id="UP000887566"/>
    </source>
</evidence>
<accession>A0A914WCS5</accession>
<evidence type="ECO:0000313" key="4">
    <source>
        <dbReference type="WBParaSite" id="PSAMB.scaffold3557size17818.g21859.t1"/>
    </source>
</evidence>
<dbReference type="WBParaSite" id="PSAMB.scaffold3557size17818.g21859.t1">
    <property type="protein sequence ID" value="PSAMB.scaffold3557size17818.g21859.t1"/>
    <property type="gene ID" value="PSAMB.scaffold3557size17818.g21859"/>
</dbReference>
<dbReference type="AlphaFoldDB" id="A0A914WCS5"/>